<dbReference type="PANTHER" id="PTHR46825">
    <property type="entry name" value="D-ALANYL-D-ALANINE-CARBOXYPEPTIDASE/ENDOPEPTIDASE AMPH"/>
    <property type="match status" value="1"/>
</dbReference>
<evidence type="ECO:0000313" key="3">
    <source>
        <dbReference type="Proteomes" id="UP000565262"/>
    </source>
</evidence>
<dbReference type="Pfam" id="PF00144">
    <property type="entry name" value="Beta-lactamase"/>
    <property type="match status" value="1"/>
</dbReference>
<dbReference type="SUPFAM" id="SSF56601">
    <property type="entry name" value="beta-lactamase/transpeptidase-like"/>
    <property type="match status" value="1"/>
</dbReference>
<dbReference type="Proteomes" id="UP000565262">
    <property type="component" value="Unassembled WGS sequence"/>
</dbReference>
<dbReference type="Gene3D" id="3.40.710.10">
    <property type="entry name" value="DD-peptidase/beta-lactamase superfamily"/>
    <property type="match status" value="1"/>
</dbReference>
<evidence type="ECO:0000259" key="1">
    <source>
        <dbReference type="Pfam" id="PF00144"/>
    </source>
</evidence>
<dbReference type="InterPro" id="IPR050491">
    <property type="entry name" value="AmpC-like"/>
</dbReference>
<keyword evidence="3" id="KW-1185">Reference proteome</keyword>
<name>A0A839IQZ8_9GAMM</name>
<comment type="caution">
    <text evidence="2">The sequence shown here is derived from an EMBL/GenBank/DDBJ whole genome shotgun (WGS) entry which is preliminary data.</text>
</comment>
<dbReference type="InterPro" id="IPR012338">
    <property type="entry name" value="Beta-lactam/transpept-like"/>
</dbReference>
<evidence type="ECO:0000313" key="2">
    <source>
        <dbReference type="EMBL" id="MBB1487130.1"/>
    </source>
</evidence>
<protein>
    <submittedName>
        <fullName evidence="2">Beta-lactamase family protein</fullName>
    </submittedName>
</protein>
<dbReference type="EMBL" id="JACJFM010000012">
    <property type="protein sequence ID" value="MBB1487130.1"/>
    <property type="molecule type" value="Genomic_DNA"/>
</dbReference>
<sequence length="413" mass="44673">MNIWLPTALCVSTLILAGCNGSSDDNKTNTAPSQSEVIHQQIRDLINTTMAQDQIPGMSLALVSDQDVLFAEGFGVREQNQPESITPDTPFWLGSVSKAVMGTAITHAMENQLLDLTTPITSTLNAAGSFTLATPEADNMALIHLVTHISGIEDDDNYDCAYFYDNGAGQTRYLAEDFSDLSCNASVPTDMSSYLRSYLSADGAYYDADNFNPPGEEHEYSNIASALAGYTLQLATGQSLADYAQANLFSPMGMLNTSWKLSDFDISRIAVPHIRNGNGGLISLPFYSLSTWPDGGLRSSANDLAMFLQMVMNQGNSGGVQILRPDSVELMQSNIIGDDNEAYGIFWNTTTMNGRVLKGHTGSDPGAFSFMLYDPATQLGVVLIANGDDNFAGMDTKYFGIIEQLLQQAEKLK</sequence>
<reference evidence="2 3" key="1">
    <citation type="submission" date="2020-08" db="EMBL/GenBank/DDBJ databases">
        <title>Oceanospirillum sp. nov. isolated from marine sediment.</title>
        <authorList>
            <person name="Ji X."/>
        </authorList>
    </citation>
    <scope>NUCLEOTIDE SEQUENCE [LARGE SCALE GENOMIC DNA]</scope>
    <source>
        <strain evidence="2 3">D5</strain>
    </source>
</reference>
<dbReference type="PANTHER" id="PTHR46825:SF9">
    <property type="entry name" value="BETA-LACTAMASE-RELATED DOMAIN-CONTAINING PROTEIN"/>
    <property type="match status" value="1"/>
</dbReference>
<accession>A0A839IQZ8</accession>
<proteinExistence type="predicted"/>
<dbReference type="AlphaFoldDB" id="A0A839IQZ8"/>
<gene>
    <name evidence="2" type="ORF">H4O21_10955</name>
</gene>
<dbReference type="InterPro" id="IPR001466">
    <property type="entry name" value="Beta-lactam-related"/>
</dbReference>
<dbReference type="RefSeq" id="WP_182808915.1">
    <property type="nucleotide sequence ID" value="NZ_JACJFM010000012.1"/>
</dbReference>
<organism evidence="2 3">
    <name type="scientific">Oceanospirillum sediminis</name>
    <dbReference type="NCBI Taxonomy" id="2760088"/>
    <lineage>
        <taxon>Bacteria</taxon>
        <taxon>Pseudomonadati</taxon>
        <taxon>Pseudomonadota</taxon>
        <taxon>Gammaproteobacteria</taxon>
        <taxon>Oceanospirillales</taxon>
        <taxon>Oceanospirillaceae</taxon>
        <taxon>Oceanospirillum</taxon>
    </lineage>
</organism>
<feature type="domain" description="Beta-lactamase-related" evidence="1">
    <location>
        <begin position="43"/>
        <end position="391"/>
    </location>
</feature>